<dbReference type="InterPro" id="IPR029063">
    <property type="entry name" value="SAM-dependent_MTases_sf"/>
</dbReference>
<dbReference type="EMBL" id="JBHSOD010000010">
    <property type="protein sequence ID" value="MFC5885596.1"/>
    <property type="molecule type" value="Genomic_DNA"/>
</dbReference>
<keyword evidence="4" id="KW-1185">Reference proteome</keyword>
<dbReference type="GO" id="GO:0008168">
    <property type="term" value="F:methyltransferase activity"/>
    <property type="evidence" value="ECO:0007669"/>
    <property type="project" value="UniProtKB-KW"/>
</dbReference>
<dbReference type="RefSeq" id="WP_313761758.1">
    <property type="nucleotide sequence ID" value="NZ_BAAAVH010000049.1"/>
</dbReference>
<dbReference type="InterPro" id="IPR013216">
    <property type="entry name" value="Methyltransf_11"/>
</dbReference>
<protein>
    <submittedName>
        <fullName evidence="3">Class I SAM-dependent methyltransferase</fullName>
        <ecNumber evidence="3">2.1.1.-</ecNumber>
    </submittedName>
</protein>
<accession>A0ABW1EUW0</accession>
<evidence type="ECO:0000313" key="3">
    <source>
        <dbReference type="EMBL" id="MFC5885596.1"/>
    </source>
</evidence>
<feature type="region of interest" description="Disordered" evidence="1">
    <location>
        <begin position="176"/>
        <end position="203"/>
    </location>
</feature>
<gene>
    <name evidence="3" type="ORF">ACFP0N_11505</name>
</gene>
<dbReference type="Gene3D" id="3.40.50.150">
    <property type="entry name" value="Vaccinia Virus protein VP39"/>
    <property type="match status" value="1"/>
</dbReference>
<reference evidence="4" key="1">
    <citation type="journal article" date="2019" name="Int. J. Syst. Evol. Microbiol.">
        <title>The Global Catalogue of Microorganisms (GCM) 10K type strain sequencing project: providing services to taxonomists for standard genome sequencing and annotation.</title>
        <authorList>
            <consortium name="The Broad Institute Genomics Platform"/>
            <consortium name="The Broad Institute Genome Sequencing Center for Infectious Disease"/>
            <person name="Wu L."/>
            <person name="Ma J."/>
        </authorList>
    </citation>
    <scope>NUCLEOTIDE SEQUENCE [LARGE SCALE GENOMIC DNA]</scope>
    <source>
        <strain evidence="4">CGMCC 4.1469</strain>
    </source>
</reference>
<evidence type="ECO:0000256" key="1">
    <source>
        <dbReference type="SAM" id="MobiDB-lite"/>
    </source>
</evidence>
<dbReference type="SUPFAM" id="SSF53335">
    <property type="entry name" value="S-adenosyl-L-methionine-dependent methyltransferases"/>
    <property type="match status" value="1"/>
</dbReference>
<dbReference type="Pfam" id="PF08241">
    <property type="entry name" value="Methyltransf_11"/>
    <property type="match status" value="1"/>
</dbReference>
<dbReference type="GO" id="GO:0032259">
    <property type="term" value="P:methylation"/>
    <property type="evidence" value="ECO:0007669"/>
    <property type="project" value="UniProtKB-KW"/>
</dbReference>
<dbReference type="EC" id="2.1.1.-" evidence="3"/>
<proteinExistence type="predicted"/>
<evidence type="ECO:0000259" key="2">
    <source>
        <dbReference type="Pfam" id="PF08241"/>
    </source>
</evidence>
<feature type="region of interest" description="Disordered" evidence="1">
    <location>
        <begin position="1"/>
        <end position="55"/>
    </location>
</feature>
<name>A0ABW1EUW0_9ACTN</name>
<evidence type="ECO:0000313" key="4">
    <source>
        <dbReference type="Proteomes" id="UP001596067"/>
    </source>
</evidence>
<comment type="caution">
    <text evidence="3">The sequence shown here is derived from an EMBL/GenBank/DDBJ whole genome shotgun (WGS) entry which is preliminary data.</text>
</comment>
<organism evidence="3 4">
    <name type="scientific">Kitasatospora aburaviensis</name>
    <dbReference type="NCBI Taxonomy" id="67265"/>
    <lineage>
        <taxon>Bacteria</taxon>
        <taxon>Bacillati</taxon>
        <taxon>Actinomycetota</taxon>
        <taxon>Actinomycetes</taxon>
        <taxon>Kitasatosporales</taxon>
        <taxon>Streptomycetaceae</taxon>
        <taxon>Kitasatospora</taxon>
    </lineage>
</organism>
<dbReference type="Proteomes" id="UP001596067">
    <property type="component" value="Unassembled WGS sequence"/>
</dbReference>
<keyword evidence="3" id="KW-0808">Transferase</keyword>
<feature type="domain" description="Methyltransferase type 11" evidence="2">
    <location>
        <begin position="178"/>
        <end position="243"/>
    </location>
</feature>
<keyword evidence="3" id="KW-0489">Methyltransferase</keyword>
<sequence>MSVLRPVGAPAGGGAVTDRSAPTGDGPVAEGGTPAERGPVAEGGTPPERGAPAHRPSGVAEVIRYNWPLYAAGALTATGGWALARRLPPPAARLARAGVLAAGGLLVASTAATWCVYDRSELHGYAWLDELLPDGPGRHLVVSTGLDEASRPVAARHPAAPQRIADLYDPTLTTTGSIRRARRRVPPTPGSRPARPGALPAASGSQDSVLAVFAAHELRRPADRAALFAEVARVLRPGGSLVLVEHLRDAANTAVYGPGAWHFLPRATWLSHAAEAGLEPAAERRIAGLVTAFAFRRAEA</sequence>